<gene>
    <name evidence="2" type="ORF">E6K73_02375</name>
</gene>
<dbReference type="Pfam" id="PF00535">
    <property type="entry name" value="Glycos_transf_2"/>
    <property type="match status" value="1"/>
</dbReference>
<dbReference type="EMBL" id="VBOT01000029">
    <property type="protein sequence ID" value="TMQ52700.1"/>
    <property type="molecule type" value="Genomic_DNA"/>
</dbReference>
<dbReference type="Proteomes" id="UP000320184">
    <property type="component" value="Unassembled WGS sequence"/>
</dbReference>
<dbReference type="Gene3D" id="3.90.550.10">
    <property type="entry name" value="Spore Coat Polysaccharide Biosynthesis Protein SpsA, Chain A"/>
    <property type="match status" value="1"/>
</dbReference>
<dbReference type="InterPro" id="IPR001173">
    <property type="entry name" value="Glyco_trans_2-like"/>
</dbReference>
<reference evidence="2 3" key="1">
    <citation type="journal article" date="2019" name="Nat. Microbiol.">
        <title>Mediterranean grassland soil C-N compound turnover is dependent on rainfall and depth, and is mediated by genomically divergent microorganisms.</title>
        <authorList>
            <person name="Diamond S."/>
            <person name="Andeer P.F."/>
            <person name="Li Z."/>
            <person name="Crits-Christoph A."/>
            <person name="Burstein D."/>
            <person name="Anantharaman K."/>
            <person name="Lane K.R."/>
            <person name="Thomas B.C."/>
            <person name="Pan C."/>
            <person name="Northen T.R."/>
            <person name="Banfield J.F."/>
        </authorList>
    </citation>
    <scope>NUCLEOTIDE SEQUENCE [LARGE SCALE GENOMIC DNA]</scope>
    <source>
        <strain evidence="2">WS_3</strain>
    </source>
</reference>
<evidence type="ECO:0000313" key="2">
    <source>
        <dbReference type="EMBL" id="TMQ52700.1"/>
    </source>
</evidence>
<dbReference type="GO" id="GO:0016740">
    <property type="term" value="F:transferase activity"/>
    <property type="evidence" value="ECO:0007669"/>
    <property type="project" value="UniProtKB-KW"/>
</dbReference>
<proteinExistence type="predicted"/>
<dbReference type="CDD" id="cd04186">
    <property type="entry name" value="GT_2_like_c"/>
    <property type="match status" value="1"/>
</dbReference>
<name>A0A538SMV5_UNCEI</name>
<sequence>MRPRVTAVIVSFRSLDSLSACVESLERCAKTLALEVIVVDNDSGDGTVEWLEQAHPEVEVIANSENRGFTRGVNQGLARARGDHLLVLNPDCEIRPGALERLIAALEEEPDLAAAAPMLIDGEGLVARSCGRFPDLWALLCDHLGMAQALPESRWFGSYKYGGRAMDSLDRVDWASGAALLIRRPAFERVGGLDESIFMYMEEVDWCQRAARLGLGVRYVPEARFVHHGQRSSRQVPGATYLHNLRSRVYYFRKHHGAPAAWCAKLILLLSLSLKWCASMAGRTGRASAGIYAAGLEAVWAA</sequence>
<dbReference type="PANTHER" id="PTHR43179">
    <property type="entry name" value="RHAMNOSYLTRANSFERASE WBBL"/>
    <property type="match status" value="1"/>
</dbReference>
<feature type="domain" description="Glycosyltransferase 2-like" evidence="1">
    <location>
        <begin position="7"/>
        <end position="139"/>
    </location>
</feature>
<protein>
    <submittedName>
        <fullName evidence="2">Glycosyltransferase family 2 protein</fullName>
    </submittedName>
</protein>
<evidence type="ECO:0000313" key="3">
    <source>
        <dbReference type="Proteomes" id="UP000320184"/>
    </source>
</evidence>
<dbReference type="SUPFAM" id="SSF53448">
    <property type="entry name" value="Nucleotide-diphospho-sugar transferases"/>
    <property type="match status" value="1"/>
</dbReference>
<accession>A0A538SMV5</accession>
<dbReference type="AlphaFoldDB" id="A0A538SMV5"/>
<dbReference type="InterPro" id="IPR029044">
    <property type="entry name" value="Nucleotide-diphossugar_trans"/>
</dbReference>
<keyword evidence="2" id="KW-0808">Transferase</keyword>
<dbReference type="PANTHER" id="PTHR43179:SF7">
    <property type="entry name" value="RHAMNOSYLTRANSFERASE WBBL"/>
    <property type="match status" value="1"/>
</dbReference>
<organism evidence="2 3">
    <name type="scientific">Eiseniibacteriota bacterium</name>
    <dbReference type="NCBI Taxonomy" id="2212470"/>
    <lineage>
        <taxon>Bacteria</taxon>
        <taxon>Candidatus Eiseniibacteriota</taxon>
    </lineage>
</organism>
<evidence type="ECO:0000259" key="1">
    <source>
        <dbReference type="Pfam" id="PF00535"/>
    </source>
</evidence>
<comment type="caution">
    <text evidence="2">The sequence shown here is derived from an EMBL/GenBank/DDBJ whole genome shotgun (WGS) entry which is preliminary data.</text>
</comment>